<dbReference type="InterPro" id="IPR056647">
    <property type="entry name" value="DUF7745"/>
</dbReference>
<protein>
    <recommendedName>
        <fullName evidence="2">DUF7745 domain-containing protein</fullName>
    </recommendedName>
</protein>
<proteinExistence type="predicted"/>
<dbReference type="PANTHER" id="PTHR48200:SF1">
    <property type="entry name" value="AMINOTRANSFERASE-LIKE PLANT MOBILE DOMAIN-CONTAINING PROTEIN"/>
    <property type="match status" value="1"/>
</dbReference>
<organism evidence="3">
    <name type="scientific">Fagus sylvatica</name>
    <name type="common">Beechnut</name>
    <dbReference type="NCBI Taxonomy" id="28930"/>
    <lineage>
        <taxon>Eukaryota</taxon>
        <taxon>Viridiplantae</taxon>
        <taxon>Streptophyta</taxon>
        <taxon>Embryophyta</taxon>
        <taxon>Tracheophyta</taxon>
        <taxon>Spermatophyta</taxon>
        <taxon>Magnoliopsida</taxon>
        <taxon>eudicotyledons</taxon>
        <taxon>Gunneridae</taxon>
        <taxon>Pentapetalae</taxon>
        <taxon>rosids</taxon>
        <taxon>fabids</taxon>
        <taxon>Fagales</taxon>
        <taxon>Fagaceae</taxon>
        <taxon>Fagus</taxon>
    </lineage>
</organism>
<feature type="domain" description="DUF7745" evidence="2">
    <location>
        <begin position="162"/>
        <end position="327"/>
    </location>
</feature>
<feature type="domain" description="DUF7745" evidence="2">
    <location>
        <begin position="34"/>
        <end position="130"/>
    </location>
</feature>
<keyword evidence="1" id="KW-0175">Coiled coil</keyword>
<feature type="coiled-coil region" evidence="1">
    <location>
        <begin position="393"/>
        <end position="459"/>
    </location>
</feature>
<dbReference type="EMBL" id="OIVN01006222">
    <property type="protein sequence ID" value="SPD28140.1"/>
    <property type="molecule type" value="Genomic_DNA"/>
</dbReference>
<evidence type="ECO:0000259" key="2">
    <source>
        <dbReference type="Pfam" id="PF24924"/>
    </source>
</evidence>
<dbReference type="PANTHER" id="PTHR48200">
    <property type="entry name" value="PROTEIN, PUTATIVE-RELATED"/>
    <property type="match status" value="1"/>
</dbReference>
<dbReference type="AlphaFoldDB" id="A0A2N9IV90"/>
<evidence type="ECO:0000313" key="3">
    <source>
        <dbReference type="EMBL" id="SPD28140.1"/>
    </source>
</evidence>
<sequence>MASSSGGPDSLVVFRFHDFRAERMRHWWTLLGGNDHASIKSSFGKFSSLIRLRVDCGLLEALALFWDPTHCCFSIGEMDLVPTLEEYAELLQLGSPFDDTPFVPSPSLWSNRALEKCLGLTFEVLRQDIHRVDDTWRKAIISLDLLMKIDVGVVPLVYGEGESIVPVVLCEIVRSLSYCRRRGEGVLMFCVQLFQLWFCSHLRHFYLRQTPYYLTRHTVRQTVDKSLPFTGTGDEWALHLLDLPLSKWSWRVTWEPAVWKLWTHCSRFDGMPLLGVWGCTGYYPSLAFHQFGSLQYLPRLGDLSLVTFDYIPGGDMWKLLSLVKDIWVGCCSEMVFVEDGLSADSSITAEFVEWREGWNPSFNPWPTVRSGVSHPLVPPSLQVSAPTGQSERVADLERELEEARTELAVLRLARASEREESTARVESMQSTLHHNNAAVANLRCDLEAQRRNVSTLRAMNDFICEQLEISEGAKDHLE</sequence>
<gene>
    <name evidence="3" type="ORF">FSB_LOCUS56022</name>
</gene>
<name>A0A2N9IV90_FAGSY</name>
<reference evidence="3" key="1">
    <citation type="submission" date="2018-02" db="EMBL/GenBank/DDBJ databases">
        <authorList>
            <person name="Cohen D.B."/>
            <person name="Kent A.D."/>
        </authorList>
    </citation>
    <scope>NUCLEOTIDE SEQUENCE</scope>
</reference>
<dbReference type="Pfam" id="PF24924">
    <property type="entry name" value="DUF7745"/>
    <property type="match status" value="2"/>
</dbReference>
<accession>A0A2N9IV90</accession>
<evidence type="ECO:0000256" key="1">
    <source>
        <dbReference type="SAM" id="Coils"/>
    </source>
</evidence>